<reference evidence="1 2" key="1">
    <citation type="submission" date="2020-08" db="EMBL/GenBank/DDBJ databases">
        <title>Bridging the membrane lipid divide: bacteria of the FCB group superphylum have the potential to synthesize archaeal ether lipids.</title>
        <authorList>
            <person name="Villanueva L."/>
            <person name="Von Meijenfeldt F.A.B."/>
            <person name="Westbye A.B."/>
            <person name="Yadav S."/>
            <person name="Hopmans E.C."/>
            <person name="Dutilh B.E."/>
            <person name="Sinninghe Damste J.S."/>
        </authorList>
    </citation>
    <scope>NUCLEOTIDE SEQUENCE [LARGE SCALE GENOMIC DNA]</scope>
    <source>
        <strain evidence="1">NIOZ-UU82</strain>
    </source>
</reference>
<comment type="caution">
    <text evidence="1">The sequence shown here is derived from an EMBL/GenBank/DDBJ whole genome shotgun (WGS) entry which is preliminary data.</text>
</comment>
<gene>
    <name evidence="1" type="ORF">H8E80_01025</name>
</gene>
<evidence type="ECO:0000313" key="2">
    <source>
        <dbReference type="Proteomes" id="UP000603545"/>
    </source>
</evidence>
<proteinExistence type="predicted"/>
<sequence length="65" mass="7445">MQKVIVYYFTKYDRNTDQEVQQKGMATLEFINRIGGTPLISTAKEIDVADLDDNGRYPKIKSTTD</sequence>
<organism evidence="1 2">
    <name type="scientific">Candidatus Desulfaltia bathyphila</name>
    <dbReference type="NCBI Taxonomy" id="2841697"/>
    <lineage>
        <taxon>Bacteria</taxon>
        <taxon>Pseudomonadati</taxon>
        <taxon>Thermodesulfobacteriota</taxon>
        <taxon>Desulfobacteria</taxon>
        <taxon>Desulfobacterales</taxon>
        <taxon>Desulfobacterales incertae sedis</taxon>
        <taxon>Candidatus Desulfaltia</taxon>
    </lineage>
</organism>
<dbReference type="Proteomes" id="UP000603545">
    <property type="component" value="Unassembled WGS sequence"/>
</dbReference>
<accession>A0A8J6N3S7</accession>
<protein>
    <submittedName>
        <fullName evidence="1">Uncharacterized protein</fullName>
    </submittedName>
</protein>
<dbReference type="EMBL" id="JACNLL010000015">
    <property type="protein sequence ID" value="MBC8198619.1"/>
    <property type="molecule type" value="Genomic_DNA"/>
</dbReference>
<dbReference type="AlphaFoldDB" id="A0A8J6N3S7"/>
<evidence type="ECO:0000313" key="1">
    <source>
        <dbReference type="EMBL" id="MBC8198619.1"/>
    </source>
</evidence>
<name>A0A8J6N3S7_9BACT</name>